<keyword evidence="3" id="KW-0443">Lipid metabolism</keyword>
<dbReference type="EMBL" id="CM000653">
    <property type="protein sequence ID" value="EED87676.1"/>
    <property type="molecule type" value="Genomic_DNA"/>
</dbReference>
<feature type="transmembrane region" description="Helical" evidence="5">
    <location>
        <begin position="1030"/>
        <end position="1052"/>
    </location>
</feature>
<evidence type="ECO:0000256" key="3">
    <source>
        <dbReference type="ARBA" id="ARBA00023098"/>
    </source>
</evidence>
<gene>
    <name evidence="6" type="ORF">THAPSDRAFT_11853</name>
</gene>
<dbReference type="InParanoid" id="B8CFR5"/>
<evidence type="ECO:0000313" key="6">
    <source>
        <dbReference type="EMBL" id="EED87676.1"/>
    </source>
</evidence>
<dbReference type="InterPro" id="IPR029058">
    <property type="entry name" value="AB_hydrolase_fold"/>
</dbReference>
<feature type="transmembrane region" description="Helical" evidence="5">
    <location>
        <begin position="12"/>
        <end position="36"/>
    </location>
</feature>
<dbReference type="GO" id="GO:0016042">
    <property type="term" value="P:lipid catabolic process"/>
    <property type="evidence" value="ECO:0000318"/>
    <property type="project" value="GO_Central"/>
</dbReference>
<proteinExistence type="predicted"/>
<feature type="transmembrane region" description="Helical" evidence="5">
    <location>
        <begin position="908"/>
        <end position="929"/>
    </location>
</feature>
<dbReference type="eggNOG" id="KOG2088">
    <property type="taxonomic scope" value="Eukaryota"/>
</dbReference>
<keyword evidence="7" id="KW-1185">Reference proteome</keyword>
<evidence type="ECO:0000256" key="5">
    <source>
        <dbReference type="SAM" id="Phobius"/>
    </source>
</evidence>
<dbReference type="AlphaFoldDB" id="B8CFR5"/>
<reference evidence="6 7" key="2">
    <citation type="journal article" date="2008" name="Nature">
        <title>The Phaeodactylum genome reveals the evolutionary history of diatom genomes.</title>
        <authorList>
            <person name="Bowler C."/>
            <person name="Allen A.E."/>
            <person name="Badger J.H."/>
            <person name="Grimwood J."/>
            <person name="Jabbari K."/>
            <person name="Kuo A."/>
            <person name="Maheswari U."/>
            <person name="Martens C."/>
            <person name="Maumus F."/>
            <person name="Otillar R.P."/>
            <person name="Rayko E."/>
            <person name="Salamov A."/>
            <person name="Vandepoele K."/>
            <person name="Beszteri B."/>
            <person name="Gruber A."/>
            <person name="Heijde M."/>
            <person name="Katinka M."/>
            <person name="Mock T."/>
            <person name="Valentin K."/>
            <person name="Verret F."/>
            <person name="Berges J.A."/>
            <person name="Brownlee C."/>
            <person name="Cadoret J.P."/>
            <person name="Chiovitti A."/>
            <person name="Choi C.J."/>
            <person name="Coesel S."/>
            <person name="De Martino A."/>
            <person name="Detter J.C."/>
            <person name="Durkin C."/>
            <person name="Falciatore A."/>
            <person name="Fournet J."/>
            <person name="Haruta M."/>
            <person name="Huysman M.J."/>
            <person name="Jenkins B.D."/>
            <person name="Jiroutova K."/>
            <person name="Jorgensen R.E."/>
            <person name="Joubert Y."/>
            <person name="Kaplan A."/>
            <person name="Kroger N."/>
            <person name="Kroth P.G."/>
            <person name="La Roche J."/>
            <person name="Lindquist E."/>
            <person name="Lommer M."/>
            <person name="Martin-Jezequel V."/>
            <person name="Lopez P.J."/>
            <person name="Lucas S."/>
            <person name="Mangogna M."/>
            <person name="McGinnis K."/>
            <person name="Medlin L.K."/>
            <person name="Montsant A."/>
            <person name="Oudot-Le Secq M.P."/>
            <person name="Napoli C."/>
            <person name="Obornik M."/>
            <person name="Parker M.S."/>
            <person name="Petit J.L."/>
            <person name="Porcel B.M."/>
            <person name="Poulsen N."/>
            <person name="Robison M."/>
            <person name="Rychlewski L."/>
            <person name="Rynearson T.A."/>
            <person name="Schmutz J."/>
            <person name="Shapiro H."/>
            <person name="Siaut M."/>
            <person name="Stanley M."/>
            <person name="Sussman M.R."/>
            <person name="Taylor A.R."/>
            <person name="Vardi A."/>
            <person name="von Dassow P."/>
            <person name="Vyverman W."/>
            <person name="Willis A."/>
            <person name="Wyrwicz L.S."/>
            <person name="Rokhsar D.S."/>
            <person name="Weissenbach J."/>
            <person name="Armbrust E.V."/>
            <person name="Green B.R."/>
            <person name="Van de Peer Y."/>
            <person name="Grigoriev I.V."/>
        </authorList>
    </citation>
    <scope>NUCLEOTIDE SEQUENCE [LARGE SCALE GENOMIC DNA]</scope>
    <source>
        <strain evidence="6 7">CCMP1335</strain>
    </source>
</reference>
<evidence type="ECO:0000313" key="7">
    <source>
        <dbReference type="Proteomes" id="UP000001449"/>
    </source>
</evidence>
<dbReference type="GeneID" id="7443912"/>
<feature type="transmembrane region" description="Helical" evidence="5">
    <location>
        <begin position="365"/>
        <end position="389"/>
    </location>
</feature>
<sequence length="1122" mass="126407">MNNPNASLVNVAFIKLGVVVLFIVLNTIFLTMNGWMDLCWDGMVNLVAIKDLLLVSFSQVQWEVRRCGRFSVCSPRGWNRRVFGLSQVARAWSGVVGWIWIIVDSGDGGWWVDLNCIRDKIHLCPVMIEGTHPRPLLRAASLPTPTKPTGRTRCKVHPSDSSSMPALVIFKKFSTRPFGSDDLHIVCLVLGVYRLLQFICLAPMCVFYYLQRIQGKDIYVNNIPPWCPNYKPVGDAPLFVSEVQEYMKKENMGVVSVEDVSLISYERNSFGLIFVMLAIVYFAADITWIGMVWSSSSIGTPTEPMGRDGSLRKLLMFKIFITNPFPLLLLIFGIGSIHSLRQDNYGCGEGEEVTDKPDEGAMHHLFSILLITYALELLVWPAVIANFLIRRLKRTALFGMRFVHGKGGRQERIEFSFGLALKALQYYNCNKKGGGEFTNNGELRGFASNMMDPHQTVLYFVMKDGPNQQRNIAEEKANAMKQIASKSKQIEARMKRDSTEKNHCTDVDTDKAQSPDHNADDNQSALKDGGTFSRYARIIYSRLREVAVDEFHVGKDEFIFERDVNTLFQRDYALSSIDMESTLLIHANFESNLIKTPFAILVDESEKKVIITVRGTLSLEDCVVDMQYTPYHLDKVGNTCGFNGNGHYAHQGFLTRSKWIYNEIKHLGAGVASILSLMLRPSFPSLRCFCFCPPGGVFDEQLAEHCEEFILSFVRQDDLVPRLSHHNFETLRDAYYNVYTRIKVPKVQLFFDLRVPCPERALTSRNANVLMPKEDVSVNTEFYQRLEKFRAERAEKKKKGIINQRLFIPGKILHVVEVREGDDSSCIAYWASRSEFESIVLSSRMASDHSLKNLSDILINMHLGKTSGDQKASAASVDNLTLSLLGEREDEGPDETDVRLFMCCSNPYGRLPIVLALVVTASLIISTIVMDSCSIFSNRILLRFGDGVGVPFLRVSTGLFSYRLLTCEKTNNQCAFEDYVDSEFCVPYSSDDKNDNFMESAQGCAALGVLFGGLAAFLLWVSTCYRIRRWAWVLCTTLLLLASLCQGLVYLAKLSRDCNQSISSDESESDDTMIMFGFTLESECFLNTGSVYVIVACCLYFTTAVGSSCFAKMLSKKTNLRS</sequence>
<dbReference type="CDD" id="cd00519">
    <property type="entry name" value="Lipase_3"/>
    <property type="match status" value="1"/>
</dbReference>
<evidence type="ECO:0000256" key="4">
    <source>
        <dbReference type="SAM" id="MobiDB-lite"/>
    </source>
</evidence>
<feature type="transmembrane region" description="Helical" evidence="5">
    <location>
        <begin position="1091"/>
        <end position="1111"/>
    </location>
</feature>
<dbReference type="HOGENOM" id="CLU_308716_0_0_1"/>
<feature type="compositionally biased region" description="Basic and acidic residues" evidence="4">
    <location>
        <begin position="488"/>
        <end position="520"/>
    </location>
</feature>
<dbReference type="PANTHER" id="PTHR45792">
    <property type="entry name" value="DIACYLGLYCEROL LIPASE HOMOLOG-RELATED"/>
    <property type="match status" value="1"/>
</dbReference>
<dbReference type="PANTHER" id="PTHR45792:SF8">
    <property type="entry name" value="DIACYLGLYCEROL LIPASE-ALPHA"/>
    <property type="match status" value="1"/>
</dbReference>
<keyword evidence="5" id="KW-1133">Transmembrane helix</keyword>
<accession>B8CFR5</accession>
<dbReference type="GO" id="GO:0016298">
    <property type="term" value="F:lipase activity"/>
    <property type="evidence" value="ECO:0000318"/>
    <property type="project" value="GO_Central"/>
</dbReference>
<feature type="transmembrane region" description="Helical" evidence="5">
    <location>
        <begin position="270"/>
        <end position="294"/>
    </location>
</feature>
<organism evidence="6 7">
    <name type="scientific">Thalassiosira pseudonana</name>
    <name type="common">Marine diatom</name>
    <name type="synonym">Cyclotella nana</name>
    <dbReference type="NCBI Taxonomy" id="35128"/>
    <lineage>
        <taxon>Eukaryota</taxon>
        <taxon>Sar</taxon>
        <taxon>Stramenopiles</taxon>
        <taxon>Ochrophyta</taxon>
        <taxon>Bacillariophyta</taxon>
        <taxon>Coscinodiscophyceae</taxon>
        <taxon>Thalassiosirophycidae</taxon>
        <taxon>Thalassiosirales</taxon>
        <taxon>Thalassiosiraceae</taxon>
        <taxon>Thalassiosira</taxon>
    </lineage>
</organism>
<reference evidence="6 7" key="1">
    <citation type="journal article" date="2004" name="Science">
        <title>The genome of the diatom Thalassiosira pseudonana: ecology, evolution, and metabolism.</title>
        <authorList>
            <person name="Armbrust E.V."/>
            <person name="Berges J.A."/>
            <person name="Bowler C."/>
            <person name="Green B.R."/>
            <person name="Martinez D."/>
            <person name="Putnam N.H."/>
            <person name="Zhou S."/>
            <person name="Allen A.E."/>
            <person name="Apt K.E."/>
            <person name="Bechner M."/>
            <person name="Brzezinski M.A."/>
            <person name="Chaal B.K."/>
            <person name="Chiovitti A."/>
            <person name="Davis A.K."/>
            <person name="Demarest M.S."/>
            <person name="Detter J.C."/>
            <person name="Glavina T."/>
            <person name="Goodstein D."/>
            <person name="Hadi M.Z."/>
            <person name="Hellsten U."/>
            <person name="Hildebrand M."/>
            <person name="Jenkins B.D."/>
            <person name="Jurka J."/>
            <person name="Kapitonov V.V."/>
            <person name="Kroger N."/>
            <person name="Lau W.W."/>
            <person name="Lane T.W."/>
            <person name="Larimer F.W."/>
            <person name="Lippmeier J.C."/>
            <person name="Lucas S."/>
            <person name="Medina M."/>
            <person name="Montsant A."/>
            <person name="Obornik M."/>
            <person name="Parker M.S."/>
            <person name="Palenik B."/>
            <person name="Pazour G.J."/>
            <person name="Richardson P.M."/>
            <person name="Rynearson T.A."/>
            <person name="Saito M.A."/>
            <person name="Schwartz D.C."/>
            <person name="Thamatrakoln K."/>
            <person name="Valentin K."/>
            <person name="Vardi A."/>
            <person name="Wilkerson F.P."/>
            <person name="Rokhsar D.S."/>
        </authorList>
    </citation>
    <scope>NUCLEOTIDE SEQUENCE [LARGE SCALE GENOMIC DNA]</scope>
    <source>
        <strain evidence="6 7">CCMP1335</strain>
    </source>
</reference>
<dbReference type="KEGG" id="tps:THAPSDRAFT_11853"/>
<dbReference type="InterPro" id="IPR052214">
    <property type="entry name" value="DAG_Lipase-Related"/>
</dbReference>
<feature type="transmembrane region" description="Helical" evidence="5">
    <location>
        <begin position="1000"/>
        <end position="1021"/>
    </location>
</feature>
<dbReference type="Gene3D" id="3.40.50.1820">
    <property type="entry name" value="alpha/beta hydrolase"/>
    <property type="match status" value="2"/>
</dbReference>
<feature type="region of interest" description="Disordered" evidence="4">
    <location>
        <begin position="479"/>
        <end position="525"/>
    </location>
</feature>
<keyword evidence="5" id="KW-0472">Membrane</keyword>
<dbReference type="Proteomes" id="UP000001449">
    <property type="component" value="Chromosome 22"/>
</dbReference>
<keyword evidence="1" id="KW-0378">Hydrolase</keyword>
<feature type="transmembrane region" description="Helical" evidence="5">
    <location>
        <begin position="314"/>
        <end position="334"/>
    </location>
</feature>
<evidence type="ECO:0000256" key="2">
    <source>
        <dbReference type="ARBA" id="ARBA00022963"/>
    </source>
</evidence>
<evidence type="ECO:0000256" key="1">
    <source>
        <dbReference type="ARBA" id="ARBA00022801"/>
    </source>
</evidence>
<dbReference type="SUPFAM" id="SSF53474">
    <property type="entry name" value="alpha/beta-Hydrolases"/>
    <property type="match status" value="1"/>
</dbReference>
<name>B8CFR5_THAPS</name>
<protein>
    <submittedName>
        <fullName evidence="6">Uncharacterized protein</fullName>
    </submittedName>
</protein>
<keyword evidence="2" id="KW-0442">Lipid degradation</keyword>
<dbReference type="PaxDb" id="35128-Thaps11853"/>
<keyword evidence="5" id="KW-0812">Transmembrane</keyword>
<dbReference type="RefSeq" id="XP_002294896.1">
    <property type="nucleotide sequence ID" value="XM_002294860.1"/>
</dbReference>